<feature type="domain" description="Ig-like" evidence="10">
    <location>
        <begin position="393"/>
        <end position="482"/>
    </location>
</feature>
<dbReference type="PANTHER" id="PTHR19134:SF562">
    <property type="entry name" value="PROTEIN-TYROSINE-PHOSPHATASE"/>
    <property type="match status" value="1"/>
</dbReference>
<keyword evidence="12" id="KW-1185">Reference proteome</keyword>
<evidence type="ECO:0000256" key="7">
    <source>
        <dbReference type="SAM" id="MobiDB-lite"/>
    </source>
</evidence>
<dbReference type="SMART" id="SM00209">
    <property type="entry name" value="TSP1"/>
    <property type="match status" value="1"/>
</dbReference>
<dbReference type="InterPro" id="IPR013783">
    <property type="entry name" value="Ig-like_fold"/>
</dbReference>
<dbReference type="InterPro" id="IPR000387">
    <property type="entry name" value="Tyr_Pase_dom"/>
</dbReference>
<dbReference type="InterPro" id="IPR016130">
    <property type="entry name" value="Tyr_Pase_AS"/>
</dbReference>
<feature type="domain" description="Ig-like" evidence="10">
    <location>
        <begin position="73"/>
        <end position="152"/>
    </location>
</feature>
<dbReference type="PRINTS" id="PR00700">
    <property type="entry name" value="PRTYPHPHTASE"/>
</dbReference>
<accession>A0A6J8AIM4</accession>
<evidence type="ECO:0000256" key="6">
    <source>
        <dbReference type="ARBA" id="ARBA00051722"/>
    </source>
</evidence>
<dbReference type="InterPro" id="IPR003595">
    <property type="entry name" value="Tyr_Pase_cat"/>
</dbReference>
<dbReference type="InterPro" id="IPR029021">
    <property type="entry name" value="Prot-tyrosine_phosphatase-like"/>
</dbReference>
<evidence type="ECO:0000313" key="11">
    <source>
        <dbReference type="EMBL" id="CAC5368783.1"/>
    </source>
</evidence>
<dbReference type="Proteomes" id="UP000507470">
    <property type="component" value="Unassembled WGS sequence"/>
</dbReference>
<sequence>MEVTEAVRELQHIPKEEWTTWLSWTSCSANCGYGTRSRIRNCQQCRSCEPLDNRDCSGLSNETEKCSVLVCTGTLFGTLTIGCDLLTTVGTFYWRKSGNRDVITDNRNKYTGLNSPNLKIQNLQYNDNGSYRCESPTYPISSTGNYTEITVHGTPQVTIFRQSHFVQIGKTATFVCNIQSNPAISELWWTDNQAQVITDTQRYSGGNKLNPNLRIISVKDSDNGVYTCNAKNTEGTSEANTTLITGNITQATILNEYYVAIKGEDLTLECLIKTEHSNKDLYWIKGSTMLRPYRMGKYSGGTLSEPSLTLKKIDKNDAAFYTCKLENEFKNSEDVVELKVLSVHVDDQVYLNIRANDTVTLQCVVTGGNSVAWRRNDQIIDTASSVRYSGDTPYIYQSSDTIQASTGDTILLKCVHESYPKPSAVFWKRDGEKLNVSVSKYNGSTINEASLTIFNTEQKDSGIYVCAVVNEIGTGYSSKILLMIKGRVSSTEPSEDETSTSFLMTSNPQTDGERNVRNMDHGSIKVNELKDYISKRHLNEVLEMNIRKCERYWPEGGKPIAYGNLVLTLLTEKERAAYITREIEVDNKKTKEKRCIIQYQKRRDFTAWPDHGTPDPLYLVLFHKHVISDHSPTEHNGPLLVHCSAGIGRTGTYIGLDALYEEGRATGFVDVVKFVQKMRYSRMNMVQTLEQYVCLHYALLEAFTMEDTNVGKKEFGTIWQEILVDKRPVNRRRLHEEFKMLKAKKFDQDKAKYVAATSPENIKKNRNESIIPTDKNRLFLSSYDKGRTDYINAVQAPSYTKFVGYLTTQLPLPETKVDFWTMVRDHNSSTIVVFLNDKAEADLVYSTSNDSFICGQFSLKITSRKKEDLEVTSCKVILSQKGDQSREIALYLAVSKGLPDPQVMCKIVNRISTRVSMSNDPVSVVSGDGAKNCGVFCTFANAVSSMTIDNNASIFQLARLLQLRRPEFFADFVRNYYYFISAFNILWER</sequence>
<evidence type="ECO:0000256" key="3">
    <source>
        <dbReference type="ARBA" id="ARBA00022801"/>
    </source>
</evidence>
<evidence type="ECO:0000256" key="4">
    <source>
        <dbReference type="ARBA" id="ARBA00022912"/>
    </source>
</evidence>
<name>A0A6J8AIM4_MYTCO</name>
<reference evidence="11 12" key="1">
    <citation type="submission" date="2020-06" db="EMBL/GenBank/DDBJ databases">
        <authorList>
            <person name="Li R."/>
            <person name="Bekaert M."/>
        </authorList>
    </citation>
    <scope>NUCLEOTIDE SEQUENCE [LARGE SCALE GENOMIC DNA]</scope>
    <source>
        <strain evidence="12">wild</strain>
    </source>
</reference>
<dbReference type="InterPro" id="IPR036383">
    <property type="entry name" value="TSP1_rpt_sf"/>
</dbReference>
<dbReference type="OrthoDB" id="6144519at2759"/>
<dbReference type="SUPFAM" id="SSF52799">
    <property type="entry name" value="(Phosphotyrosine protein) phosphatases II"/>
    <property type="match status" value="2"/>
</dbReference>
<dbReference type="EC" id="3.1.3.48" evidence="2"/>
<evidence type="ECO:0000313" key="12">
    <source>
        <dbReference type="Proteomes" id="UP000507470"/>
    </source>
</evidence>
<dbReference type="CDD" id="cd00096">
    <property type="entry name" value="Ig"/>
    <property type="match status" value="1"/>
</dbReference>
<feature type="domain" description="Tyrosine-protein phosphatase" evidence="8">
    <location>
        <begin position="734"/>
        <end position="980"/>
    </location>
</feature>
<dbReference type="PROSITE" id="PS50092">
    <property type="entry name" value="TSP1"/>
    <property type="match status" value="1"/>
</dbReference>
<proteinExistence type="inferred from homology"/>
<dbReference type="InterPro" id="IPR007110">
    <property type="entry name" value="Ig-like_dom"/>
</dbReference>
<feature type="domain" description="Tyrosine specific protein phosphatases" evidence="9">
    <location>
        <begin position="620"/>
        <end position="693"/>
    </location>
</feature>
<organism evidence="11 12">
    <name type="scientific">Mytilus coruscus</name>
    <name type="common">Sea mussel</name>
    <dbReference type="NCBI Taxonomy" id="42192"/>
    <lineage>
        <taxon>Eukaryota</taxon>
        <taxon>Metazoa</taxon>
        <taxon>Spiralia</taxon>
        <taxon>Lophotrochozoa</taxon>
        <taxon>Mollusca</taxon>
        <taxon>Bivalvia</taxon>
        <taxon>Autobranchia</taxon>
        <taxon>Pteriomorphia</taxon>
        <taxon>Mytilida</taxon>
        <taxon>Mytiloidea</taxon>
        <taxon>Mytilidae</taxon>
        <taxon>Mytilinae</taxon>
        <taxon>Mytilus</taxon>
    </lineage>
</organism>
<dbReference type="EMBL" id="CACVKT020001498">
    <property type="protein sequence ID" value="CAC5368783.1"/>
    <property type="molecule type" value="Genomic_DNA"/>
</dbReference>
<dbReference type="Pfam" id="PF00102">
    <property type="entry name" value="Y_phosphatase"/>
    <property type="match status" value="2"/>
</dbReference>
<dbReference type="SUPFAM" id="SSF48726">
    <property type="entry name" value="Immunoglobulin"/>
    <property type="match status" value="5"/>
</dbReference>
<dbReference type="CDD" id="cd00047">
    <property type="entry name" value="PTPc"/>
    <property type="match status" value="1"/>
</dbReference>
<dbReference type="SMART" id="SM00409">
    <property type="entry name" value="IG"/>
    <property type="match status" value="4"/>
</dbReference>
<dbReference type="AlphaFoldDB" id="A0A6J8AIM4"/>
<dbReference type="Pfam" id="PF13927">
    <property type="entry name" value="Ig_3"/>
    <property type="match status" value="2"/>
</dbReference>
<dbReference type="GO" id="GO:0004725">
    <property type="term" value="F:protein tyrosine phosphatase activity"/>
    <property type="evidence" value="ECO:0007669"/>
    <property type="project" value="UniProtKB-EC"/>
</dbReference>
<evidence type="ECO:0000259" key="9">
    <source>
        <dbReference type="PROSITE" id="PS50056"/>
    </source>
</evidence>
<evidence type="ECO:0000259" key="8">
    <source>
        <dbReference type="PROSITE" id="PS50055"/>
    </source>
</evidence>
<feature type="domain" description="Ig-like" evidence="10">
    <location>
        <begin position="249"/>
        <end position="342"/>
    </location>
</feature>
<dbReference type="SMART" id="SM00404">
    <property type="entry name" value="PTPc_motif"/>
    <property type="match status" value="1"/>
</dbReference>
<evidence type="ECO:0000259" key="10">
    <source>
        <dbReference type="PROSITE" id="PS50835"/>
    </source>
</evidence>
<protein>
    <recommendedName>
        <fullName evidence="2">protein-tyrosine-phosphatase</fullName>
        <ecNumber evidence="2">3.1.3.48</ecNumber>
    </recommendedName>
</protein>
<dbReference type="Gene3D" id="2.60.40.10">
    <property type="entry name" value="Immunoglobulins"/>
    <property type="match status" value="4"/>
</dbReference>
<evidence type="ECO:0000256" key="5">
    <source>
        <dbReference type="ARBA" id="ARBA00023170"/>
    </source>
</evidence>
<dbReference type="PROSITE" id="PS00383">
    <property type="entry name" value="TYR_PHOSPHATASE_1"/>
    <property type="match status" value="1"/>
</dbReference>
<dbReference type="Gene3D" id="2.20.100.10">
    <property type="entry name" value="Thrombospondin type-1 (TSP1) repeat"/>
    <property type="match status" value="1"/>
</dbReference>
<evidence type="ECO:0000256" key="2">
    <source>
        <dbReference type="ARBA" id="ARBA00013064"/>
    </source>
</evidence>
<dbReference type="PROSITE" id="PS50055">
    <property type="entry name" value="TYR_PHOSPHATASE_PTP"/>
    <property type="match status" value="2"/>
</dbReference>
<dbReference type="SMART" id="SM00408">
    <property type="entry name" value="IGc2"/>
    <property type="match status" value="3"/>
</dbReference>
<dbReference type="PANTHER" id="PTHR19134">
    <property type="entry name" value="RECEPTOR-TYPE TYROSINE-PROTEIN PHOSPHATASE"/>
    <property type="match status" value="1"/>
</dbReference>
<comment type="similarity">
    <text evidence="1">Belongs to the protein-tyrosine phosphatase family. Receptor class 2A subfamily.</text>
</comment>
<dbReference type="InterPro" id="IPR003599">
    <property type="entry name" value="Ig_sub"/>
</dbReference>
<feature type="domain" description="Tyrosine-protein phosphatase" evidence="8">
    <location>
        <begin position="538"/>
        <end position="702"/>
    </location>
</feature>
<gene>
    <name evidence="11" type="ORF">MCOR_8227</name>
</gene>
<dbReference type="PROSITE" id="PS50835">
    <property type="entry name" value="IG_LIKE"/>
    <property type="match status" value="4"/>
</dbReference>
<dbReference type="InterPro" id="IPR050348">
    <property type="entry name" value="Protein-Tyr_Phosphatase"/>
</dbReference>
<keyword evidence="5" id="KW-0675">Receptor</keyword>
<dbReference type="Gene3D" id="3.90.190.10">
    <property type="entry name" value="Protein tyrosine phosphatase superfamily"/>
    <property type="match status" value="2"/>
</dbReference>
<dbReference type="InterPro" id="IPR003598">
    <property type="entry name" value="Ig_sub2"/>
</dbReference>
<comment type="catalytic activity">
    <reaction evidence="6">
        <text>O-phospho-L-tyrosyl-[protein] + H2O = L-tyrosyl-[protein] + phosphate</text>
        <dbReference type="Rhea" id="RHEA:10684"/>
        <dbReference type="Rhea" id="RHEA-COMP:10136"/>
        <dbReference type="Rhea" id="RHEA-COMP:20101"/>
        <dbReference type="ChEBI" id="CHEBI:15377"/>
        <dbReference type="ChEBI" id="CHEBI:43474"/>
        <dbReference type="ChEBI" id="CHEBI:46858"/>
        <dbReference type="ChEBI" id="CHEBI:61978"/>
        <dbReference type="EC" id="3.1.3.48"/>
    </reaction>
</comment>
<dbReference type="Pfam" id="PF00090">
    <property type="entry name" value="TSP_1"/>
    <property type="match status" value="1"/>
</dbReference>
<dbReference type="PROSITE" id="PS50056">
    <property type="entry name" value="TYR_PHOSPHATASE_2"/>
    <property type="match status" value="1"/>
</dbReference>
<dbReference type="SUPFAM" id="SSF82895">
    <property type="entry name" value="TSP-1 type 1 repeat"/>
    <property type="match status" value="1"/>
</dbReference>
<dbReference type="InterPro" id="IPR013098">
    <property type="entry name" value="Ig_I-set"/>
</dbReference>
<dbReference type="SMART" id="SM00194">
    <property type="entry name" value="PTPc"/>
    <property type="match status" value="2"/>
</dbReference>
<dbReference type="Pfam" id="PF07679">
    <property type="entry name" value="I-set"/>
    <property type="match status" value="1"/>
</dbReference>
<feature type="region of interest" description="Disordered" evidence="7">
    <location>
        <begin position="491"/>
        <end position="518"/>
    </location>
</feature>
<dbReference type="InterPro" id="IPR000242">
    <property type="entry name" value="PTP_cat"/>
</dbReference>
<evidence type="ECO:0000256" key="1">
    <source>
        <dbReference type="ARBA" id="ARBA00010504"/>
    </source>
</evidence>
<dbReference type="InterPro" id="IPR036179">
    <property type="entry name" value="Ig-like_dom_sf"/>
</dbReference>
<keyword evidence="3 11" id="KW-0378">Hydrolase</keyword>
<dbReference type="InterPro" id="IPR000884">
    <property type="entry name" value="TSP1_rpt"/>
</dbReference>
<keyword evidence="4" id="KW-0904">Protein phosphatase</keyword>
<feature type="domain" description="Ig-like" evidence="10">
    <location>
        <begin position="155"/>
        <end position="245"/>
    </location>
</feature>